<evidence type="ECO:0000313" key="2">
    <source>
        <dbReference type="Proteomes" id="UP000005101"/>
    </source>
</evidence>
<dbReference type="Proteomes" id="UP000005101">
    <property type="component" value="Unassembled WGS sequence"/>
</dbReference>
<evidence type="ECO:0000313" key="1">
    <source>
        <dbReference type="EMBL" id="EFR53696.1"/>
    </source>
</evidence>
<sequence>MKMRTLQIKQDSLLVAFRNAGKEGKQVLSDLFGKQVALYDNITDRVKSFEDACQVLGISTNVPEVKGLPRKHQKAIIANYKLIVIAEALNEGWKPNWQDSDEYKYYPWFDMSNPAGVGCSYTTNAASNSNANIGSRLCLKNRELAIYFGQTFTDLFNDSLLLNA</sequence>
<protein>
    <submittedName>
        <fullName evidence="1">Uncharacterized protein</fullName>
    </submittedName>
</protein>
<dbReference type="EMBL" id="EQ973214">
    <property type="protein sequence ID" value="EFR53696.1"/>
    <property type="molecule type" value="Genomic_DNA"/>
</dbReference>
<keyword evidence="2" id="KW-1185">Reference proteome</keyword>
<accession>A0ABN0BLA3</accession>
<organism evidence="1 2">
    <name type="scientific">Bacteroides fragilis 3_1_12</name>
    <dbReference type="NCBI Taxonomy" id="457424"/>
    <lineage>
        <taxon>Bacteria</taxon>
        <taxon>Pseudomonadati</taxon>
        <taxon>Bacteroidota</taxon>
        <taxon>Bacteroidia</taxon>
        <taxon>Bacteroidales</taxon>
        <taxon>Bacteroidaceae</taxon>
        <taxon>Bacteroides</taxon>
    </lineage>
</organism>
<proteinExistence type="predicted"/>
<name>A0ABN0BLA3_BACFG</name>
<reference evidence="1 2" key="1">
    <citation type="submission" date="2008-12" db="EMBL/GenBank/DDBJ databases">
        <title>Annotation of Bacteroides fragilis strain 3_1_12.</title>
        <authorList>
            <consortium name="The Broad Institute Genome Sequencing Platform"/>
            <person name="Ward D."/>
            <person name="Young S.K."/>
            <person name="Kodira C.D."/>
            <person name="Zeng Q."/>
            <person name="Koehrsen M."/>
            <person name="Alvarado L."/>
            <person name="Berlin A."/>
            <person name="Borenstein D."/>
            <person name="Chen Z."/>
            <person name="Engels R."/>
            <person name="Freedman E."/>
            <person name="Gellesch M."/>
            <person name="Goldberg J."/>
            <person name="Griggs A."/>
            <person name="Gujja S."/>
            <person name="Heiman D."/>
            <person name="Hepburn T."/>
            <person name="Howarth C."/>
            <person name="Jen D."/>
            <person name="Larson L."/>
            <person name="Lewis B."/>
            <person name="Mehta T."/>
            <person name="Park D."/>
            <person name="Pearson M."/>
            <person name="Roberts A."/>
            <person name="Saif S."/>
            <person name="Shea T."/>
            <person name="Shenoy N."/>
            <person name="Sisk P."/>
            <person name="Stolte C."/>
            <person name="Sykes S."/>
            <person name="Walk T."/>
            <person name="White J."/>
            <person name="Yandava C."/>
            <person name="Allen-Vercoe E."/>
            <person name="Strauss J."/>
            <person name="Ambrose C."/>
            <person name="Lander E."/>
            <person name="Nusbaum C."/>
            <person name="Galagan J."/>
            <person name="Birren B."/>
        </authorList>
    </citation>
    <scope>NUCLEOTIDE SEQUENCE [LARGE SCALE GENOMIC DNA]</scope>
    <source>
        <strain evidence="1 2">3_1_12</strain>
    </source>
</reference>
<gene>
    <name evidence="1" type="ORF">BFAG_02391</name>
</gene>